<feature type="domain" description="Secretion system C-terminal sorting" evidence="3">
    <location>
        <begin position="681"/>
        <end position="750"/>
    </location>
</feature>
<dbReference type="Pfam" id="PF18962">
    <property type="entry name" value="Por_Secre_tail"/>
    <property type="match status" value="1"/>
</dbReference>
<proteinExistence type="predicted"/>
<reference evidence="4 5" key="2">
    <citation type="submission" date="2018-05" db="EMBL/GenBank/DDBJ databases">
        <authorList>
            <person name="Lanie J.A."/>
            <person name="Ng W.-L."/>
            <person name="Kazmierczak K.M."/>
            <person name="Andrzejewski T.M."/>
            <person name="Davidsen T.M."/>
            <person name="Wayne K.J."/>
            <person name="Tettelin H."/>
            <person name="Glass J.I."/>
            <person name="Rusch D."/>
            <person name="Podicherti R."/>
            <person name="Tsui H.-C.T."/>
            <person name="Winkler M.E."/>
        </authorList>
    </citation>
    <scope>NUCLEOTIDE SEQUENCE [LARGE SCALE GENOMIC DNA]</scope>
    <source>
        <strain evidence="4 5">C305</strain>
    </source>
</reference>
<evidence type="ECO:0000256" key="2">
    <source>
        <dbReference type="SAM" id="SignalP"/>
    </source>
</evidence>
<keyword evidence="1 2" id="KW-0732">Signal</keyword>
<dbReference type="NCBIfam" id="TIGR04183">
    <property type="entry name" value="Por_Secre_tail"/>
    <property type="match status" value="1"/>
</dbReference>
<sequence>MLMKYIQLLLFSFLATVVLGQDGLSPLTANPDLFHKEKIETKALQNSFDSTFIYKTDTLTLPFFDDFSRNKFQQYDAGFSDPNVTEELFYRMLDENTNVPLPPSTVLTNTRTYRLIYDAVTEETTYDYLDSVRFLFDDLSVYAPNHIQTYAFPGYIIYDTLDGSGNLEDTIWVNNPEYVQDSARIFVASINNPEKLWLDDQAYHNYRFAVNPWSLGVVTFDGLDAFGYPYNFSTSTNGIADLLTAKPLDLSGNSPADSVYFSFLYQKEGFGDVPEESSSTSDSLFLEFYSPVDQLWKRVWRTGPGETTDFQVAHIAVKDPIYFQKGFQFRFSNYGALAGALDHFHIDYVDVRTLSGYQDTLFKDFAIVYPISSLIEDYISVPWKHYRNNPAGKMSSAVDVTVRNGSELTENNQNGSVNIYYEGTLEGNYTLNAATLSGGNINYSPRTTYGSEHDFSTGYAYDHTLINDTMAIFDYEAIASAQFPNNPINDTTFGQQVFKNYYAYDDGTAEKAYGITGEQGLLAYKFNAYEADSLVAIQVHFVPTVLDVSNNLFLLTVWDDQNGQPGNVIYEDEFFFPRQPFYTYGRNKYRTYFFKDTMRVGVGETYYIGMRQIDEAPLNMGFDVNNDNSDKIFWSVDGGGNWNNSNFEGSIMMRPLVSSKLDYQLGLEKRTLSTPDFEFTLYPNPASSVLSIKGENFNHSTSFEMRDLNGRIVKRFNSKEQIDISMIHQGIYLVNRLEKGQVIQTKKLVVQ</sequence>
<evidence type="ECO:0000256" key="1">
    <source>
        <dbReference type="ARBA" id="ARBA00022729"/>
    </source>
</evidence>
<feature type="chain" id="PRO_5015751150" description="Secretion system C-terminal sorting domain-containing protein" evidence="2">
    <location>
        <begin position="21"/>
        <end position="751"/>
    </location>
</feature>
<evidence type="ECO:0000259" key="3">
    <source>
        <dbReference type="Pfam" id="PF18962"/>
    </source>
</evidence>
<protein>
    <recommendedName>
        <fullName evidence="3">Secretion system C-terminal sorting domain-containing protein</fullName>
    </recommendedName>
</protein>
<dbReference type="AlphaFoldDB" id="A0A2U2XBH1"/>
<organism evidence="4 5">
    <name type="scientific">Brumimicrobium oceani</name>
    <dbReference type="NCBI Taxonomy" id="2100725"/>
    <lineage>
        <taxon>Bacteria</taxon>
        <taxon>Pseudomonadati</taxon>
        <taxon>Bacteroidota</taxon>
        <taxon>Flavobacteriia</taxon>
        <taxon>Flavobacteriales</taxon>
        <taxon>Crocinitomicaceae</taxon>
        <taxon>Brumimicrobium</taxon>
    </lineage>
</organism>
<gene>
    <name evidence="4" type="ORF">DIT68_11815</name>
</gene>
<evidence type="ECO:0000313" key="5">
    <source>
        <dbReference type="Proteomes" id="UP000245370"/>
    </source>
</evidence>
<name>A0A2U2XBH1_9FLAO</name>
<accession>A0A2U2XBH1</accession>
<dbReference type="EMBL" id="QFRJ01000009">
    <property type="protein sequence ID" value="PWH85051.1"/>
    <property type="molecule type" value="Genomic_DNA"/>
</dbReference>
<reference evidence="4 5" key="1">
    <citation type="submission" date="2018-05" db="EMBL/GenBank/DDBJ databases">
        <title>Brumimicrobium oceani sp. nov., isolated from coastal sediment.</title>
        <authorList>
            <person name="Kou Y."/>
        </authorList>
    </citation>
    <scope>NUCLEOTIDE SEQUENCE [LARGE SCALE GENOMIC DNA]</scope>
    <source>
        <strain evidence="4 5">C305</strain>
    </source>
</reference>
<feature type="signal peptide" evidence="2">
    <location>
        <begin position="1"/>
        <end position="20"/>
    </location>
</feature>
<comment type="caution">
    <text evidence="4">The sequence shown here is derived from an EMBL/GenBank/DDBJ whole genome shotgun (WGS) entry which is preliminary data.</text>
</comment>
<dbReference type="Proteomes" id="UP000245370">
    <property type="component" value="Unassembled WGS sequence"/>
</dbReference>
<evidence type="ECO:0000313" key="4">
    <source>
        <dbReference type="EMBL" id="PWH85051.1"/>
    </source>
</evidence>
<keyword evidence="5" id="KW-1185">Reference proteome</keyword>
<dbReference type="InterPro" id="IPR026444">
    <property type="entry name" value="Secre_tail"/>
</dbReference>